<dbReference type="Pfam" id="PF02119">
    <property type="entry name" value="FlgI"/>
    <property type="match status" value="1"/>
</dbReference>
<feature type="signal peptide" evidence="8">
    <location>
        <begin position="1"/>
        <end position="27"/>
    </location>
</feature>
<evidence type="ECO:0000256" key="3">
    <source>
        <dbReference type="ARBA" id="ARBA00019515"/>
    </source>
</evidence>
<comment type="similarity">
    <text evidence="8">Belongs to the FlgI family.</text>
</comment>
<dbReference type="HAMAP" id="MF_00416">
    <property type="entry name" value="FlgI"/>
    <property type="match status" value="1"/>
</dbReference>
<keyword evidence="5" id="KW-0574">Periplasm</keyword>
<gene>
    <name evidence="8" type="primary">flgI</name>
    <name evidence="9" type="ORF">IT775_00770</name>
</gene>
<dbReference type="PANTHER" id="PTHR30381:SF0">
    <property type="entry name" value="FLAGELLAR P-RING PROTEIN"/>
    <property type="match status" value="1"/>
</dbReference>
<reference evidence="9 10" key="1">
    <citation type="journal article" date="2021" name="Arch. Microbiol.">
        <title>Thalassobius aquimarinus sp. nov., isolated from the Sea of Japan seashore.</title>
        <authorList>
            <person name="Kurilenko V.V."/>
            <person name="Romanenko L.A."/>
            <person name="Chernysheva N.Y."/>
            <person name="Velansky P.V."/>
            <person name="Tekutyeva L.A."/>
            <person name="Isaeva M.P."/>
            <person name="Mikhailov V.V."/>
        </authorList>
    </citation>
    <scope>NUCLEOTIDE SEQUENCE [LARGE SCALE GENOMIC DNA]</scope>
    <source>
        <strain evidence="9 10">KMM 8518</strain>
    </source>
</reference>
<keyword evidence="4 8" id="KW-0732">Signal</keyword>
<dbReference type="PRINTS" id="PR01010">
    <property type="entry name" value="FLGPRINGFLGI"/>
</dbReference>
<evidence type="ECO:0000256" key="6">
    <source>
        <dbReference type="ARBA" id="ARBA00023143"/>
    </source>
</evidence>
<comment type="subunit">
    <text evidence="8">The basal body constitutes a major portion of the flagellar organelle and consists of four rings (L,P,S, and M) mounted on a central rod.</text>
</comment>
<protein>
    <recommendedName>
        <fullName evidence="3 8">Flagellar P-ring protein</fullName>
    </recommendedName>
    <alternativeName>
        <fullName evidence="7 8">Basal body P-ring protein</fullName>
    </alternativeName>
</protein>
<organism evidence="9 10">
    <name type="scientific">Thalassovita aquimarina</name>
    <dbReference type="NCBI Taxonomy" id="2785917"/>
    <lineage>
        <taxon>Bacteria</taxon>
        <taxon>Pseudomonadati</taxon>
        <taxon>Pseudomonadota</taxon>
        <taxon>Alphaproteobacteria</taxon>
        <taxon>Rhodobacterales</taxon>
        <taxon>Roseobacteraceae</taxon>
        <taxon>Thalassovita</taxon>
    </lineage>
</organism>
<evidence type="ECO:0000256" key="8">
    <source>
        <dbReference type="HAMAP-Rule" id="MF_00416"/>
    </source>
</evidence>
<feature type="chain" id="PRO_5044945141" description="Flagellar P-ring protein" evidence="8">
    <location>
        <begin position="28"/>
        <end position="381"/>
    </location>
</feature>
<evidence type="ECO:0000256" key="2">
    <source>
        <dbReference type="ARBA" id="ARBA00004117"/>
    </source>
</evidence>
<comment type="caution">
    <text evidence="9">The sequence shown here is derived from an EMBL/GenBank/DDBJ whole genome shotgun (WGS) entry which is preliminary data.</text>
</comment>
<sequence length="381" mass="38858" precursor="true">MTSHPMTRKLIAALMTMVCIFAGAVMAQADRIKDLASVAGVRSNALVGYGLVMGLAGTGDGGSRLTQQSMQSLISRLGLDTDPGDLDTKNVAAVMVTADMPAFIKPGQSLDVTVSTAGRAKSLKGGTLLMTPLMGADGEVYAIAQGNLVVGGLGVEAGDGSSLMVNVPTVGRVPGGATIERMVETPFLESEYLVLNLHRGDFSTASAVVDAIDDMFGKGVAVALDGTSVRVRAPADPAQRVSFMGLLENIEVVPAEAAAQVIVNARTGTVVIGGSVRVTPSAVSHGSLTVRVNEDFNVDQGATVIGGNGEIIVAPGEPVVTPDSQISVSEETNPAFVFDPGVSLSSLVDAINAVGASPADLVAILEALHRAGSLRAELIII</sequence>
<evidence type="ECO:0000313" key="9">
    <source>
        <dbReference type="EMBL" id="MBR9649655.1"/>
    </source>
</evidence>
<evidence type="ECO:0000313" key="10">
    <source>
        <dbReference type="Proteomes" id="UP001195941"/>
    </source>
</evidence>
<proteinExistence type="inferred from homology"/>
<dbReference type="InterPro" id="IPR001782">
    <property type="entry name" value="Flag_FlgI"/>
</dbReference>
<name>A0ABS5HL03_9RHOB</name>
<keyword evidence="10" id="KW-1185">Reference proteome</keyword>
<keyword evidence="9" id="KW-0969">Cilium</keyword>
<dbReference type="NCBIfam" id="NF003676">
    <property type="entry name" value="PRK05303.1"/>
    <property type="match status" value="1"/>
</dbReference>
<evidence type="ECO:0000256" key="1">
    <source>
        <dbReference type="ARBA" id="ARBA00002591"/>
    </source>
</evidence>
<dbReference type="Proteomes" id="UP001195941">
    <property type="component" value="Unassembled WGS sequence"/>
</dbReference>
<comment type="subcellular location">
    <subcellularLocation>
        <location evidence="2 8">Bacterial flagellum basal body</location>
    </subcellularLocation>
</comment>
<accession>A0ABS5HL03</accession>
<dbReference type="EMBL" id="JADMKU010000001">
    <property type="protein sequence ID" value="MBR9649655.1"/>
    <property type="molecule type" value="Genomic_DNA"/>
</dbReference>
<dbReference type="PANTHER" id="PTHR30381">
    <property type="entry name" value="FLAGELLAR P-RING PERIPLASMIC PROTEIN FLGI"/>
    <property type="match status" value="1"/>
</dbReference>
<evidence type="ECO:0000256" key="5">
    <source>
        <dbReference type="ARBA" id="ARBA00022764"/>
    </source>
</evidence>
<evidence type="ECO:0000256" key="7">
    <source>
        <dbReference type="ARBA" id="ARBA00032344"/>
    </source>
</evidence>
<keyword evidence="9" id="KW-0282">Flagellum</keyword>
<keyword evidence="9" id="KW-0966">Cell projection</keyword>
<comment type="function">
    <text evidence="1 8">Assembles around the rod to form the L-ring and probably protects the motor/basal body from shearing forces during rotation.</text>
</comment>
<keyword evidence="6 8" id="KW-0975">Bacterial flagellum</keyword>
<evidence type="ECO:0000256" key="4">
    <source>
        <dbReference type="ARBA" id="ARBA00022729"/>
    </source>
</evidence>